<dbReference type="GO" id="GO:0003677">
    <property type="term" value="F:DNA binding"/>
    <property type="evidence" value="ECO:0007669"/>
    <property type="project" value="UniProtKB-KW"/>
</dbReference>
<dbReference type="GO" id="GO:0007389">
    <property type="term" value="P:pattern specification process"/>
    <property type="evidence" value="ECO:0007669"/>
    <property type="project" value="TreeGrafter"/>
</dbReference>
<feature type="domain" description="Myb-like" evidence="3">
    <location>
        <begin position="60"/>
        <end position="118"/>
    </location>
</feature>
<evidence type="ECO:0000256" key="2">
    <source>
        <dbReference type="ARBA" id="ARBA00023242"/>
    </source>
</evidence>
<dbReference type="EMBL" id="HAAD01001643">
    <property type="protein sequence ID" value="CDG67875.1"/>
    <property type="molecule type" value="mRNA"/>
</dbReference>
<reference evidence="4" key="1">
    <citation type="journal article" date="2013" name="Genome Biol. Evol.">
        <title>Punctuated emergences of genetic and phenotypic innovations in eumetazoan, bilaterian, euteleostome, and hominidae ancestors.</title>
        <authorList>
            <person name="Wenger Y."/>
            <person name="Galliot B."/>
        </authorList>
    </citation>
    <scope>NUCLEOTIDE SEQUENCE</scope>
    <source>
        <tissue evidence="4">Whole animals</tissue>
    </source>
</reference>
<evidence type="ECO:0000256" key="1">
    <source>
        <dbReference type="ARBA" id="ARBA00023125"/>
    </source>
</evidence>
<dbReference type="InterPro" id="IPR055315">
    <property type="entry name" value="Cramped-like"/>
</dbReference>
<dbReference type="GO" id="GO:0003682">
    <property type="term" value="F:chromatin binding"/>
    <property type="evidence" value="ECO:0007669"/>
    <property type="project" value="InterPro"/>
</dbReference>
<sequence length="734" mass="84126">MSKNNTTEKRDMVITRESLRIPRTRSTTTRCLTPQQQETKEEVSTLEIEPPIRQPKCRRQWEQWSEEDQECFFQGLAEHGKDYAKIRIFMQKKRKFKSSDDAKTSEQIRYFYHRTWAKISKTLLLLPEPDPKKACRREMHYMICLGELRKKGVHGLGEKVAKQLDELVTKGSTYVRYKGRNVRVRPPNRFLKKLYRDNNSIPDITLPKCVSIEFLPYSNSAFNYVQKHAFNPRLRFLNVNINAKFSEVFDMFDRRFNDLYTNENLNLLIYPSLPDDIDQNQYEEKLSHAKDIFENKKSETPIVLEDALRSSDKEELPVTEDEDTCCEFPKIFGIKHLNKEPIAHSEPVPESFKGYFTYSTAEKVHLRTLFVAAGQKELLKFKYDWKLFEEKKPSFYVDTLQFLVTLSKAENEKKQTKIKPKANVNPQVKQNPTICAKEQKLVVPGVISNAALNGIRVVNGKEFAIPFRPRPGRKVPISSTQRINQNRLLIPRVGSNSNSLSNAVAVNLIPQPEQLVQFANLPPESIMLVNSEISKNSLSSQVYSSQVGAPVYSFYEQSSTHPYGNINSSSADTQLSYEEVVLDEGFNNQHFKSLSNIITTASAFQNDQNKKLNLLQTPNKKASQPVPSSPNLDWLNAESVDLTLTESCFLNVCEMQALQQQKESNCLEMLLNDANSQHSKSLKAMVLHSLVSNDRAVDPVLPMFHNGESSHGPLDGLTFELSNQGEIKPKEHYL</sequence>
<dbReference type="Gene3D" id="1.10.10.60">
    <property type="entry name" value="Homeodomain-like"/>
    <property type="match status" value="1"/>
</dbReference>
<evidence type="ECO:0000259" key="3">
    <source>
        <dbReference type="SMART" id="SM00717"/>
    </source>
</evidence>
<accession>T2M7H3</accession>
<keyword evidence="1" id="KW-0238">DNA-binding</keyword>
<dbReference type="GO" id="GO:0005634">
    <property type="term" value="C:nucleus"/>
    <property type="evidence" value="ECO:0007669"/>
    <property type="project" value="TreeGrafter"/>
</dbReference>
<dbReference type="PANTHER" id="PTHR21677">
    <property type="entry name" value="CRAMPED PROTEIN"/>
    <property type="match status" value="1"/>
</dbReference>
<dbReference type="InterPro" id="IPR001005">
    <property type="entry name" value="SANT/Myb"/>
</dbReference>
<dbReference type="PANTHER" id="PTHR21677:SF1">
    <property type="entry name" value="PROTEIN CRAMPED-LIKE"/>
    <property type="match status" value="1"/>
</dbReference>
<dbReference type="AlphaFoldDB" id="T2M7H3"/>
<name>T2M7H3_HYDVU</name>
<keyword evidence="2" id="KW-0539">Nucleus</keyword>
<dbReference type="SUPFAM" id="SSF46689">
    <property type="entry name" value="Homeodomain-like"/>
    <property type="match status" value="1"/>
</dbReference>
<dbReference type="InterPro" id="IPR009057">
    <property type="entry name" value="Homeodomain-like_sf"/>
</dbReference>
<gene>
    <name evidence="4" type="primary">CRAMP1L</name>
</gene>
<protein>
    <submittedName>
        <fullName evidence="4">Protein cramped-like</fullName>
    </submittedName>
</protein>
<dbReference type="SMART" id="SM00717">
    <property type="entry name" value="SANT"/>
    <property type="match status" value="1"/>
</dbReference>
<dbReference type="CDD" id="cd00167">
    <property type="entry name" value="SANT"/>
    <property type="match status" value="1"/>
</dbReference>
<organism evidence="4">
    <name type="scientific">Hydra vulgaris</name>
    <name type="common">Hydra</name>
    <name type="synonym">Hydra attenuata</name>
    <dbReference type="NCBI Taxonomy" id="6087"/>
    <lineage>
        <taxon>Eukaryota</taxon>
        <taxon>Metazoa</taxon>
        <taxon>Cnidaria</taxon>
        <taxon>Hydrozoa</taxon>
        <taxon>Hydroidolina</taxon>
        <taxon>Anthoathecata</taxon>
        <taxon>Aplanulata</taxon>
        <taxon>Hydridae</taxon>
        <taxon>Hydra</taxon>
    </lineage>
</organism>
<proteinExistence type="evidence at transcript level"/>
<dbReference type="OrthoDB" id="515799at2759"/>
<evidence type="ECO:0000313" key="4">
    <source>
        <dbReference type="EMBL" id="CDG67875.1"/>
    </source>
</evidence>